<accession>A0A285NU56</accession>
<evidence type="ECO:0000313" key="1">
    <source>
        <dbReference type="EMBL" id="SNZ12758.1"/>
    </source>
</evidence>
<reference evidence="1 2" key="1">
    <citation type="submission" date="2017-09" db="EMBL/GenBank/DDBJ databases">
        <authorList>
            <person name="Ehlers B."/>
            <person name="Leendertz F.H."/>
        </authorList>
    </citation>
    <scope>NUCLEOTIDE SEQUENCE [LARGE SCALE GENOMIC DNA]</scope>
    <source>
        <strain evidence="1 2">DSM 27208</strain>
    </source>
</reference>
<organism evidence="1 2">
    <name type="scientific">Natronoarchaeum philippinense</name>
    <dbReference type="NCBI Taxonomy" id="558529"/>
    <lineage>
        <taxon>Archaea</taxon>
        <taxon>Methanobacteriati</taxon>
        <taxon>Methanobacteriota</taxon>
        <taxon>Stenosarchaea group</taxon>
        <taxon>Halobacteria</taxon>
        <taxon>Halobacteriales</taxon>
        <taxon>Natronoarchaeaceae</taxon>
    </lineage>
</organism>
<evidence type="ECO:0008006" key="3">
    <source>
        <dbReference type="Google" id="ProtNLM"/>
    </source>
</evidence>
<dbReference type="AlphaFoldDB" id="A0A285NU56"/>
<dbReference type="EMBL" id="OBEJ01000002">
    <property type="protein sequence ID" value="SNZ12758.1"/>
    <property type="molecule type" value="Genomic_DNA"/>
</dbReference>
<keyword evidence="2" id="KW-1185">Reference proteome</keyword>
<dbReference type="Proteomes" id="UP000219453">
    <property type="component" value="Unassembled WGS sequence"/>
</dbReference>
<name>A0A285NU56_NATPI</name>
<protein>
    <recommendedName>
        <fullName evidence="3">MYM-type Zinc finger with FCS sequence motif-containing protein</fullName>
    </recommendedName>
</protein>
<dbReference type="InterPro" id="IPR055998">
    <property type="entry name" value="DUF7576"/>
</dbReference>
<gene>
    <name evidence="1" type="ORF">SAMN06269185_1908</name>
</gene>
<dbReference type="OrthoDB" id="169264at2157"/>
<sequence>MTDVDERATDDARTGELCAYCAESIDTSEWHPVVARTENGEFELYPFCDEDCRDDWEESEP</sequence>
<evidence type="ECO:0000313" key="2">
    <source>
        <dbReference type="Proteomes" id="UP000219453"/>
    </source>
</evidence>
<dbReference type="Pfam" id="PF24461">
    <property type="entry name" value="DUF7576"/>
    <property type="match status" value="1"/>
</dbReference>
<proteinExistence type="predicted"/>
<dbReference type="RefSeq" id="WP_097008831.1">
    <property type="nucleotide sequence ID" value="NZ_OBEJ01000002.1"/>
</dbReference>